<feature type="domain" description="AAA+ ATPase" evidence="2">
    <location>
        <begin position="65"/>
        <end position="218"/>
    </location>
</feature>
<dbReference type="PRINTS" id="PR00364">
    <property type="entry name" value="DISEASERSIST"/>
</dbReference>
<feature type="transmembrane region" description="Helical" evidence="1">
    <location>
        <begin position="719"/>
        <end position="741"/>
    </location>
</feature>
<organism evidence="3 4">
    <name type="scientific">Streptomyces luomodiensis</name>
    <dbReference type="NCBI Taxonomy" id="3026192"/>
    <lineage>
        <taxon>Bacteria</taxon>
        <taxon>Bacillati</taxon>
        <taxon>Actinomycetota</taxon>
        <taxon>Actinomycetes</taxon>
        <taxon>Kitasatosporales</taxon>
        <taxon>Streptomycetaceae</taxon>
        <taxon>Streptomyces</taxon>
    </lineage>
</organism>
<dbReference type="Gene3D" id="3.40.50.300">
    <property type="entry name" value="P-loop containing nucleotide triphosphate hydrolases"/>
    <property type="match status" value="1"/>
</dbReference>
<dbReference type="InterPro" id="IPR011990">
    <property type="entry name" value="TPR-like_helical_dom_sf"/>
</dbReference>
<proteinExistence type="predicted"/>
<evidence type="ECO:0000256" key="1">
    <source>
        <dbReference type="SAM" id="Phobius"/>
    </source>
</evidence>
<evidence type="ECO:0000313" key="4">
    <source>
        <dbReference type="Proteomes" id="UP001305606"/>
    </source>
</evidence>
<dbReference type="Gene3D" id="1.25.40.10">
    <property type="entry name" value="Tetratricopeptide repeat domain"/>
    <property type="match status" value="1"/>
</dbReference>
<sequence length="841" mass="90285">MSGTHNEFSGTAHQVVQAGSVGSVHLHGQPPVVQALEGLPPRHRPLVGRDAELAAAVRALEPGSGHRGLAVSGPPGVGKTALALEAAHRVVAERRFPGGVLYADLDPRSFERPVGTEELLSELLRMLGVPGDRLPAHRIGLTALLRTELVRQGERRGAVLVVLDNASDDTQLTACLPPEGPHRVLTTSRTPLEIPGTAALRLDPLSAGDARTVLGPSGAVPDADLDEIARLCGRLPLALSVAAARLREDREAGADQLLAALRSESARLAELGLEPAFDVSYRALAPADARLFRLLGLHPGTLLDAASAAALSGRPESETGPALRRLRRSHLLESGDAHGRVRFHDLTRLYARARLAEEPEPERRAALDRFLAHCAERVAGAGDEWFAQERRMLADAVAAAVAAGLDHRVEPVAAPLARFLVRQARTVEALRLLRTMVLVAQRRRDVAREADLFLAMGRQYGALDDDEGARACLQAYLKLHMRRGVSATFVLEYMGTSAVQRGEYPAAVRSFRHAAAIWERLGDQRRLAIALDGLGDAYALSGRETEALHTFRRAAAAAQAAADPGTVCAAHMGLAKLAQGYGSWPFPRDGAGEPPPDWESARFHASHALDLAHRSGEVRTVIAALTVTSVALNGSGDGERAIAAARRAVELAREHRLPQEEAMALTLESLVLDGLGRAEEAQERQTEAMALDDAVRTGGLPPGTPEPPPPSPARLDRRVVLHSLLFPGLGVLIALAAITFHGWSRLWAGYGALMTAAAWAHYDQAVTLYVKGLRERASALLWSLAPWAATVLAWVGTLGQHALGAVLWWCAASFVAPVHLWLLSRWHRREELRVAQLPDDI</sequence>
<keyword evidence="4" id="KW-1185">Reference proteome</keyword>
<dbReference type="SMART" id="SM00382">
    <property type="entry name" value="AAA"/>
    <property type="match status" value="1"/>
</dbReference>
<accession>A0ABY9UPJ7</accession>
<dbReference type="RefSeq" id="WP_311033870.1">
    <property type="nucleotide sequence ID" value="NZ_CP117522.1"/>
</dbReference>
<dbReference type="PANTHER" id="PTHR47691">
    <property type="entry name" value="REGULATOR-RELATED"/>
    <property type="match status" value="1"/>
</dbReference>
<dbReference type="EMBL" id="CP117522">
    <property type="protein sequence ID" value="WNE94403.1"/>
    <property type="molecule type" value="Genomic_DNA"/>
</dbReference>
<name>A0ABY9UPJ7_9ACTN</name>
<dbReference type="InterPro" id="IPR003593">
    <property type="entry name" value="AAA+_ATPase"/>
</dbReference>
<gene>
    <name evidence="3" type="ORF">PS467_03200</name>
</gene>
<dbReference type="InterPro" id="IPR027417">
    <property type="entry name" value="P-loop_NTPase"/>
</dbReference>
<reference evidence="3 4" key="1">
    <citation type="submission" date="2023-02" db="EMBL/GenBank/DDBJ databases">
        <title>Streptomyces sp. SCA4-21 with antifungal activity against Fusarium oxysporum f. sp. cubense, Streptomyces sp. SCA2-17 with antifungal activity against Fusarium oxysporum f. sp. cubense.</title>
        <authorList>
            <person name="Qi D."/>
        </authorList>
    </citation>
    <scope>NUCLEOTIDE SEQUENCE [LARGE SCALE GENOMIC DNA]</scope>
    <source>
        <strain evidence="3 4">SCA4-21</strain>
    </source>
</reference>
<keyword evidence="1" id="KW-1133">Transmembrane helix</keyword>
<feature type="transmembrane region" description="Helical" evidence="1">
    <location>
        <begin position="802"/>
        <end position="823"/>
    </location>
</feature>
<dbReference type="SUPFAM" id="SSF52540">
    <property type="entry name" value="P-loop containing nucleoside triphosphate hydrolases"/>
    <property type="match status" value="1"/>
</dbReference>
<keyword evidence="1" id="KW-0472">Membrane</keyword>
<dbReference type="Pfam" id="PF13424">
    <property type="entry name" value="TPR_12"/>
    <property type="match status" value="1"/>
</dbReference>
<protein>
    <submittedName>
        <fullName evidence="3">Tetratricopeptide repeat protein</fullName>
    </submittedName>
</protein>
<dbReference type="Proteomes" id="UP001305606">
    <property type="component" value="Chromosome"/>
</dbReference>
<dbReference type="PANTHER" id="PTHR47691:SF3">
    <property type="entry name" value="HTH-TYPE TRANSCRIPTIONAL REGULATOR RV0890C-RELATED"/>
    <property type="match status" value="1"/>
</dbReference>
<evidence type="ECO:0000259" key="2">
    <source>
        <dbReference type="SMART" id="SM00382"/>
    </source>
</evidence>
<evidence type="ECO:0000313" key="3">
    <source>
        <dbReference type="EMBL" id="WNE94403.1"/>
    </source>
</evidence>
<keyword evidence="1" id="KW-0812">Transmembrane</keyword>
<dbReference type="SUPFAM" id="SSF48452">
    <property type="entry name" value="TPR-like"/>
    <property type="match status" value="1"/>
</dbReference>
<feature type="transmembrane region" description="Helical" evidence="1">
    <location>
        <begin position="777"/>
        <end position="796"/>
    </location>
</feature>